<dbReference type="Proteomes" id="UP000279089">
    <property type="component" value="Unassembled WGS sequence"/>
</dbReference>
<keyword evidence="1" id="KW-0238">DNA-binding</keyword>
<keyword evidence="2" id="KW-1185">Reference proteome</keyword>
<dbReference type="AlphaFoldDB" id="A0A3N4MCL8"/>
<evidence type="ECO:0000313" key="2">
    <source>
        <dbReference type="Proteomes" id="UP000279089"/>
    </source>
</evidence>
<dbReference type="EMBL" id="RMBX01000005">
    <property type="protein sequence ID" value="RPD41288.1"/>
    <property type="molecule type" value="Genomic_DNA"/>
</dbReference>
<gene>
    <name evidence="1" type="ORF">EG028_11465</name>
</gene>
<dbReference type="SUPFAM" id="SSF46955">
    <property type="entry name" value="Putative DNA-binding domain"/>
    <property type="match status" value="1"/>
</dbReference>
<sequence length="131" mass="15108">MSSNLRIKKVCEHCNEIFVAQKTTTKYCSLNCARRNYKLREKKERIKKATDGVKERLVQTSMREKPAEAAVSQEAGDLIDIKKLAEVTSISERTLFRLIKEPGFPKMKVGRSLLFHRETVVKYLVTKFSNV</sequence>
<name>A0A3N4MCL8_9BACT</name>
<proteinExistence type="predicted"/>
<protein>
    <submittedName>
        <fullName evidence="1">DNA-binding protein</fullName>
    </submittedName>
</protein>
<organism evidence="1 2">
    <name type="scientific">Chitinophaga barathri</name>
    <dbReference type="NCBI Taxonomy" id="1647451"/>
    <lineage>
        <taxon>Bacteria</taxon>
        <taxon>Pseudomonadati</taxon>
        <taxon>Bacteroidota</taxon>
        <taxon>Chitinophagia</taxon>
        <taxon>Chitinophagales</taxon>
        <taxon>Chitinophagaceae</taxon>
        <taxon>Chitinophaga</taxon>
    </lineage>
</organism>
<reference evidence="2" key="1">
    <citation type="submission" date="2018-11" db="EMBL/GenBank/DDBJ databases">
        <title>Chitinophaga lutea sp.nov., isolate from arsenic contaminated soil.</title>
        <authorList>
            <person name="Zong Y."/>
        </authorList>
    </citation>
    <scope>NUCLEOTIDE SEQUENCE [LARGE SCALE GENOMIC DNA]</scope>
    <source>
        <strain evidence="2">YLT18</strain>
    </source>
</reference>
<dbReference type="GO" id="GO:0003677">
    <property type="term" value="F:DNA binding"/>
    <property type="evidence" value="ECO:0007669"/>
    <property type="project" value="UniProtKB-KW"/>
</dbReference>
<dbReference type="OrthoDB" id="1003442at2"/>
<evidence type="ECO:0000313" key="1">
    <source>
        <dbReference type="EMBL" id="RPD41288.1"/>
    </source>
</evidence>
<accession>A0A3N4MCL8</accession>
<dbReference type="InterPro" id="IPR009061">
    <property type="entry name" value="DNA-bd_dom_put_sf"/>
</dbReference>
<comment type="caution">
    <text evidence="1">The sequence shown here is derived from an EMBL/GenBank/DDBJ whole genome shotgun (WGS) entry which is preliminary data.</text>
</comment>
<dbReference type="RefSeq" id="WP_120516411.1">
    <property type="nucleotide sequence ID" value="NZ_QXZY01000006.1"/>
</dbReference>